<reference evidence="3" key="1">
    <citation type="submission" date="2020-02" db="EMBL/GenBank/DDBJ databases">
        <authorList>
            <person name="Fontana A."/>
            <person name="Patrone V."/>
            <person name="Morelli L."/>
        </authorList>
    </citation>
    <scope>NUCLEOTIDE SEQUENCE</scope>
    <source>
        <strain evidence="2">CCUG 30943</strain>
        <strain evidence="3">CCUG 43002</strain>
    </source>
</reference>
<evidence type="ECO:0000313" key="3">
    <source>
        <dbReference type="EMBL" id="MBJ7638692.1"/>
    </source>
</evidence>
<keyword evidence="1" id="KW-0812">Transmembrane</keyword>
<evidence type="ECO:0000313" key="4">
    <source>
        <dbReference type="Proteomes" id="UP000728106"/>
    </source>
</evidence>
<dbReference type="EMBL" id="JAAOCX010000008">
    <property type="protein sequence ID" value="MBJ7632925.1"/>
    <property type="molecule type" value="Genomic_DNA"/>
</dbReference>
<dbReference type="RefSeq" id="WP_135411331.1">
    <property type="nucleotide sequence ID" value="NZ_JAAOCP010000005.1"/>
</dbReference>
<keyword evidence="1" id="KW-0472">Membrane</keyword>
<accession>A0A4Z0RKY2</accession>
<evidence type="ECO:0000313" key="2">
    <source>
        <dbReference type="EMBL" id="MBJ7632925.1"/>
    </source>
</evidence>
<dbReference type="InterPro" id="IPR012349">
    <property type="entry name" value="Split_barrel_FMN-bd"/>
</dbReference>
<keyword evidence="1" id="KW-1133">Transmembrane helix</keyword>
<name>A0A4Z0RKY2_WEICO</name>
<dbReference type="AlphaFoldDB" id="A0A4Z0RKY2"/>
<reference evidence="3 4" key="2">
    <citation type="journal article" date="2021" name="Int. J. Food Microbiol.">
        <title>Safety demonstration of a microbial species for use in the food chain: Weissella confusa.</title>
        <authorList>
            <person name="Bourdichon F."/>
            <person name="Patrone V."/>
            <person name="Fontana A."/>
            <person name="Milani G."/>
            <person name="Morelli L."/>
        </authorList>
    </citation>
    <scope>NUCLEOTIDE SEQUENCE [LARGE SCALE GENOMIC DNA]</scope>
    <source>
        <strain evidence="2">CCUG 30943</strain>
        <strain evidence="3 4">CCUG 43002</strain>
    </source>
</reference>
<gene>
    <name evidence="3" type="ORF">HAU20_04730</name>
    <name evidence="2" type="ORF">HAU43_07480</name>
</gene>
<dbReference type="Proteomes" id="UP000808038">
    <property type="component" value="Unassembled WGS sequence"/>
</dbReference>
<proteinExistence type="predicted"/>
<evidence type="ECO:0008006" key="5">
    <source>
        <dbReference type="Google" id="ProtNLM"/>
    </source>
</evidence>
<sequence length="314" mass="35963">MTPYDEQLVAHMKLREHHMKRRQVTTNKIFRLQKRVKQVTTLVGTLASTVILMAILIYSPLDVDHRLQGLPRVDVLIFVGLLIIMSFIMHKLTECGTMKRFFKRQSAKIRRRYSGELHAGRRWIQFYYKGRDIGPLIPRILYYIDSEHEFESVDATIEHIDQTVGRLQKAGVEKFQRYARLTNQVILSLIRSDGKPSSGLMRFVKVPDRPNVWLMASAPDTPKIAELTNSAVAIFTPPTRDGATISSNNVSIVQAPYHLEAVTDLFRDQVHGYLDGMSEEDLATEIVFELTIHSAKLDTWTDHSLAVLDEKGYL</sequence>
<keyword evidence="4" id="KW-1185">Reference proteome</keyword>
<feature type="transmembrane region" description="Helical" evidence="1">
    <location>
        <begin position="73"/>
        <end position="93"/>
    </location>
</feature>
<evidence type="ECO:0000256" key="1">
    <source>
        <dbReference type="SAM" id="Phobius"/>
    </source>
</evidence>
<feature type="transmembrane region" description="Helical" evidence="1">
    <location>
        <begin position="39"/>
        <end position="61"/>
    </location>
</feature>
<dbReference type="Gene3D" id="2.30.110.10">
    <property type="entry name" value="Electron Transport, Fmn-binding Protein, Chain A"/>
    <property type="match status" value="1"/>
</dbReference>
<dbReference type="EMBL" id="JAAOCP010000005">
    <property type="protein sequence ID" value="MBJ7638692.1"/>
    <property type="molecule type" value="Genomic_DNA"/>
</dbReference>
<dbReference type="Proteomes" id="UP000728106">
    <property type="component" value="Unassembled WGS sequence"/>
</dbReference>
<protein>
    <recommendedName>
        <fullName evidence="5">Pyridoxamine 5'-phosphate oxidase putative domain-containing protein</fullName>
    </recommendedName>
</protein>
<organism evidence="3 4">
    <name type="scientific">Weissella confusa</name>
    <name type="common">Lactobacillus confusus</name>
    <dbReference type="NCBI Taxonomy" id="1583"/>
    <lineage>
        <taxon>Bacteria</taxon>
        <taxon>Bacillati</taxon>
        <taxon>Bacillota</taxon>
        <taxon>Bacilli</taxon>
        <taxon>Lactobacillales</taxon>
        <taxon>Lactobacillaceae</taxon>
        <taxon>Weissella</taxon>
    </lineage>
</organism>
<comment type="caution">
    <text evidence="3">The sequence shown here is derived from an EMBL/GenBank/DDBJ whole genome shotgun (WGS) entry which is preliminary data.</text>
</comment>